<reference evidence="4 5" key="1">
    <citation type="submission" date="2014-11" db="EMBL/GenBank/DDBJ databases">
        <title>Genome sequence of Flavihumibacter solisilvae 3-3.</title>
        <authorList>
            <person name="Zhou G."/>
            <person name="Li M."/>
            <person name="Wang G."/>
        </authorList>
    </citation>
    <scope>NUCLEOTIDE SEQUENCE [LARGE SCALE GENOMIC DNA]</scope>
    <source>
        <strain evidence="4 5">3-3</strain>
    </source>
</reference>
<accession>A0A0C1L1F1</accession>
<evidence type="ECO:0008006" key="6">
    <source>
        <dbReference type="Google" id="ProtNLM"/>
    </source>
</evidence>
<evidence type="ECO:0000313" key="4">
    <source>
        <dbReference type="EMBL" id="KIC93456.1"/>
    </source>
</evidence>
<dbReference type="AlphaFoldDB" id="A0A0C1L1F1"/>
<dbReference type="InterPro" id="IPR006860">
    <property type="entry name" value="FecR"/>
</dbReference>
<protein>
    <recommendedName>
        <fullName evidence="6">FecR protein domain-containing protein</fullName>
    </recommendedName>
</protein>
<dbReference type="GO" id="GO:0016989">
    <property type="term" value="F:sigma factor antagonist activity"/>
    <property type="evidence" value="ECO:0007669"/>
    <property type="project" value="TreeGrafter"/>
</dbReference>
<dbReference type="OrthoDB" id="1452822at2"/>
<sequence length="319" mass="35946">MQQFPPYVNDELLVKHLLGETSPEENAAVEKWITESPSNRAYYDHFKLIWDKSKQFAATSTVDEDAAWQRFRARVDKEQGFDFSALRIAATLLIAVCTIALAYMGYRQFRAGDKVQLAAANETKTATLPDGSEIVLNKNSSISYSSGFTGKSRNVKLKGEGFFKVQPDKTKPFVIETSDLTVTVVGTSFNIREREGSTEVLVESGIVKVSHKNEEIELRPGEKATLASPAAPLKKEQVTDRLHDYYRTKTFTCNNTPLWKLVEVLNEAYQAKIVIKDPAIRDLRLNTTFNEEPLDRILYIVSQTLDLTISRENGTIILQ</sequence>
<keyword evidence="5" id="KW-1185">Reference proteome</keyword>
<gene>
    <name evidence="4" type="ORF">OI18_16945</name>
</gene>
<dbReference type="Gene3D" id="3.55.50.30">
    <property type="match status" value="1"/>
</dbReference>
<dbReference type="InterPro" id="IPR032508">
    <property type="entry name" value="FecR_C"/>
</dbReference>
<evidence type="ECO:0000259" key="3">
    <source>
        <dbReference type="Pfam" id="PF16344"/>
    </source>
</evidence>
<dbReference type="PANTHER" id="PTHR30273">
    <property type="entry name" value="PERIPLASMIC SIGNAL SENSOR AND SIGMA FACTOR ACTIVATOR FECR-RELATED"/>
    <property type="match status" value="1"/>
</dbReference>
<comment type="caution">
    <text evidence="4">The sequence shown here is derived from an EMBL/GenBank/DDBJ whole genome shotgun (WGS) entry which is preliminary data.</text>
</comment>
<dbReference type="Pfam" id="PF04773">
    <property type="entry name" value="FecR"/>
    <property type="match status" value="1"/>
</dbReference>
<keyword evidence="1" id="KW-1133">Transmembrane helix</keyword>
<dbReference type="Pfam" id="PF16344">
    <property type="entry name" value="FecR_C"/>
    <property type="match status" value="1"/>
</dbReference>
<dbReference type="PANTHER" id="PTHR30273:SF2">
    <property type="entry name" value="PROTEIN FECR"/>
    <property type="match status" value="1"/>
</dbReference>
<dbReference type="InterPro" id="IPR012373">
    <property type="entry name" value="Ferrdict_sens_TM"/>
</dbReference>
<feature type="domain" description="Protein FecR C-terminal" evidence="3">
    <location>
        <begin position="251"/>
        <end position="318"/>
    </location>
</feature>
<evidence type="ECO:0000313" key="5">
    <source>
        <dbReference type="Proteomes" id="UP000031408"/>
    </source>
</evidence>
<dbReference type="Proteomes" id="UP000031408">
    <property type="component" value="Unassembled WGS sequence"/>
</dbReference>
<feature type="domain" description="FecR protein" evidence="2">
    <location>
        <begin position="119"/>
        <end position="208"/>
    </location>
</feature>
<evidence type="ECO:0000259" key="2">
    <source>
        <dbReference type="Pfam" id="PF04773"/>
    </source>
</evidence>
<dbReference type="STRING" id="1349421.OI18_16945"/>
<feature type="transmembrane region" description="Helical" evidence="1">
    <location>
        <begin position="85"/>
        <end position="106"/>
    </location>
</feature>
<organism evidence="4 5">
    <name type="scientific">Flavihumibacter solisilvae</name>
    <dbReference type="NCBI Taxonomy" id="1349421"/>
    <lineage>
        <taxon>Bacteria</taxon>
        <taxon>Pseudomonadati</taxon>
        <taxon>Bacteroidota</taxon>
        <taxon>Chitinophagia</taxon>
        <taxon>Chitinophagales</taxon>
        <taxon>Chitinophagaceae</taxon>
        <taxon>Flavihumibacter</taxon>
    </lineage>
</organism>
<evidence type="ECO:0000256" key="1">
    <source>
        <dbReference type="SAM" id="Phobius"/>
    </source>
</evidence>
<dbReference type="EMBL" id="JSVC01000019">
    <property type="protein sequence ID" value="KIC93456.1"/>
    <property type="molecule type" value="Genomic_DNA"/>
</dbReference>
<proteinExistence type="predicted"/>
<keyword evidence="1" id="KW-0812">Transmembrane</keyword>
<dbReference type="PIRSF" id="PIRSF018266">
    <property type="entry name" value="FecR"/>
    <property type="match status" value="1"/>
</dbReference>
<dbReference type="RefSeq" id="WP_039141925.1">
    <property type="nucleotide sequence ID" value="NZ_JSVC01000019.1"/>
</dbReference>
<name>A0A0C1L1F1_9BACT</name>
<keyword evidence="1" id="KW-0472">Membrane</keyword>
<dbReference type="Gene3D" id="2.60.120.1440">
    <property type="match status" value="1"/>
</dbReference>